<dbReference type="OrthoDB" id="2139884at2759"/>
<feature type="non-terminal residue" evidence="4">
    <location>
        <position position="1"/>
    </location>
</feature>
<protein>
    <recommendedName>
        <fullName evidence="3">Chitin-binding type-1 domain-containing protein</fullName>
    </recommendedName>
</protein>
<evidence type="ECO:0000313" key="4">
    <source>
        <dbReference type="EMBL" id="ORX52215.1"/>
    </source>
</evidence>
<feature type="non-terminal residue" evidence="4">
    <location>
        <position position="87"/>
    </location>
</feature>
<dbReference type="Proteomes" id="UP000193719">
    <property type="component" value="Unassembled WGS sequence"/>
</dbReference>
<proteinExistence type="predicted"/>
<feature type="disulfide bond" evidence="2">
    <location>
        <begin position="61"/>
        <end position="75"/>
    </location>
</feature>
<dbReference type="AlphaFoldDB" id="A0A1Y1VCZ3"/>
<keyword evidence="5" id="KW-1185">Reference proteome</keyword>
<dbReference type="InterPro" id="IPR001002">
    <property type="entry name" value="Chitin-bd_1"/>
</dbReference>
<sequence length="87" mass="9135">AGNSHCPSGQCCSNDNKCTTNGFRCQLRLGCQSEFGDCETNYTLNPSGRCGFGYGKCKEGCCSSDGYCGTSIDHCGVGCQSNYGICN</sequence>
<dbReference type="SMART" id="SM00270">
    <property type="entry name" value="ChtBD1"/>
    <property type="match status" value="1"/>
</dbReference>
<dbReference type="SUPFAM" id="SSF57016">
    <property type="entry name" value="Plant lectins/antimicrobial peptides"/>
    <property type="match status" value="1"/>
</dbReference>
<name>A0A1Y1VCZ3_9FUNG</name>
<evidence type="ECO:0000256" key="2">
    <source>
        <dbReference type="PROSITE-ProRule" id="PRU00261"/>
    </source>
</evidence>
<dbReference type="STRING" id="1754191.A0A1Y1VCZ3"/>
<dbReference type="InterPro" id="IPR036861">
    <property type="entry name" value="Endochitinase-like_sf"/>
</dbReference>
<keyword evidence="2" id="KW-1015">Disulfide bond</keyword>
<evidence type="ECO:0000259" key="3">
    <source>
        <dbReference type="PROSITE" id="PS50941"/>
    </source>
</evidence>
<dbReference type="PROSITE" id="PS50941">
    <property type="entry name" value="CHIT_BIND_I_2"/>
    <property type="match status" value="1"/>
</dbReference>
<evidence type="ECO:0000313" key="5">
    <source>
        <dbReference type="Proteomes" id="UP000193719"/>
    </source>
</evidence>
<keyword evidence="1 2" id="KW-0147">Chitin-binding</keyword>
<comment type="caution">
    <text evidence="2">Lacks conserved residue(s) required for the propagation of feature annotation.</text>
</comment>
<gene>
    <name evidence="4" type="ORF">BCR36DRAFT_257305</name>
</gene>
<reference evidence="4 5" key="1">
    <citation type="submission" date="2016-08" db="EMBL/GenBank/DDBJ databases">
        <title>Genomes of anaerobic fungi encode conserved fungal cellulosomes for biomass hydrolysis.</title>
        <authorList>
            <consortium name="DOE Joint Genome Institute"/>
            <person name="Haitjema C.H."/>
            <person name="Gilmore S.P."/>
            <person name="Henske J.K."/>
            <person name="Solomon K.V."/>
            <person name="De Groot R."/>
            <person name="Kuo A."/>
            <person name="Mondo S.J."/>
            <person name="Salamov A.A."/>
            <person name="Labutti K."/>
            <person name="Zhao Z."/>
            <person name="Chiniquy J."/>
            <person name="Barry K."/>
            <person name="Brewer H.M."/>
            <person name="Purvine S.O."/>
            <person name="Wright A.T."/>
            <person name="Boxma B."/>
            <person name="Van Alen T."/>
            <person name="Hackstein J.H."/>
            <person name="Baker S.E."/>
            <person name="Grigoriev I.V."/>
            <person name="O'Malley M.A."/>
        </authorList>
    </citation>
    <scope>NUCLEOTIDE SEQUENCE [LARGE SCALE GENOMIC DNA]</scope>
    <source>
        <strain evidence="5">finn</strain>
    </source>
</reference>
<feature type="domain" description="Chitin-binding type-1" evidence="3">
    <location>
        <begin position="47"/>
        <end position="87"/>
    </location>
</feature>
<evidence type="ECO:0000256" key="1">
    <source>
        <dbReference type="ARBA" id="ARBA00022669"/>
    </source>
</evidence>
<reference evidence="4 5" key="2">
    <citation type="submission" date="2016-08" db="EMBL/GenBank/DDBJ databases">
        <title>Pervasive Adenine N6-methylation of Active Genes in Fungi.</title>
        <authorList>
            <consortium name="DOE Joint Genome Institute"/>
            <person name="Mondo S.J."/>
            <person name="Dannebaum R.O."/>
            <person name="Kuo R.C."/>
            <person name="Labutti K."/>
            <person name="Haridas S."/>
            <person name="Kuo A."/>
            <person name="Salamov A."/>
            <person name="Ahrendt S.R."/>
            <person name="Lipzen A."/>
            <person name="Sullivan W."/>
            <person name="Andreopoulos W.B."/>
            <person name="Clum A."/>
            <person name="Lindquist E."/>
            <person name="Daum C."/>
            <person name="Ramamoorthy G.K."/>
            <person name="Gryganskyi A."/>
            <person name="Culley D."/>
            <person name="Magnuson J.K."/>
            <person name="James T.Y."/>
            <person name="O'Malley M.A."/>
            <person name="Stajich J.E."/>
            <person name="Spatafora J.W."/>
            <person name="Visel A."/>
            <person name="Grigoriev I.V."/>
        </authorList>
    </citation>
    <scope>NUCLEOTIDE SEQUENCE [LARGE SCALE GENOMIC DNA]</scope>
    <source>
        <strain evidence="5">finn</strain>
    </source>
</reference>
<dbReference type="GO" id="GO:0008061">
    <property type="term" value="F:chitin binding"/>
    <property type="evidence" value="ECO:0007669"/>
    <property type="project" value="UniProtKB-UniRule"/>
</dbReference>
<dbReference type="EMBL" id="MCFH01000016">
    <property type="protein sequence ID" value="ORX52215.1"/>
    <property type="molecule type" value="Genomic_DNA"/>
</dbReference>
<accession>A0A1Y1VCZ3</accession>
<comment type="caution">
    <text evidence="4">The sequence shown here is derived from an EMBL/GenBank/DDBJ whole genome shotgun (WGS) entry which is preliminary data.</text>
</comment>
<dbReference type="Gene3D" id="3.30.60.10">
    <property type="entry name" value="Endochitinase-like"/>
    <property type="match status" value="1"/>
</dbReference>
<organism evidence="4 5">
    <name type="scientific">Piromyces finnis</name>
    <dbReference type="NCBI Taxonomy" id="1754191"/>
    <lineage>
        <taxon>Eukaryota</taxon>
        <taxon>Fungi</taxon>
        <taxon>Fungi incertae sedis</taxon>
        <taxon>Chytridiomycota</taxon>
        <taxon>Chytridiomycota incertae sedis</taxon>
        <taxon>Neocallimastigomycetes</taxon>
        <taxon>Neocallimastigales</taxon>
        <taxon>Neocallimastigaceae</taxon>
        <taxon>Piromyces</taxon>
    </lineage>
</organism>